<dbReference type="InterPro" id="IPR036188">
    <property type="entry name" value="FAD/NAD-bd_sf"/>
</dbReference>
<gene>
    <name evidence="5" type="ORF">GCM10009547_44420</name>
</gene>
<accession>A0ABN1HBC9</accession>
<dbReference type="PANTHER" id="PTHR10668">
    <property type="entry name" value="PHYTOENE DEHYDROGENASE"/>
    <property type="match status" value="1"/>
</dbReference>
<comment type="function">
    <text evidence="1">Probable oxidoreductase that may play a role as regulator of mitochondrial function.</text>
</comment>
<feature type="domain" description="Amine oxidase" evidence="4">
    <location>
        <begin position="16"/>
        <end position="310"/>
    </location>
</feature>
<comment type="subunit">
    <text evidence="2">Interacts with COX5B; this interaction may contribute to localize PYROXD2 to the inner face of the inner mitochondrial membrane.</text>
</comment>
<name>A0ABN1HBC9_9ACTN</name>
<proteinExistence type="predicted"/>
<dbReference type="InterPro" id="IPR002937">
    <property type="entry name" value="Amino_oxidase"/>
</dbReference>
<evidence type="ECO:0000313" key="5">
    <source>
        <dbReference type="EMBL" id="GAA0635353.1"/>
    </source>
</evidence>
<dbReference type="Proteomes" id="UP001500957">
    <property type="component" value="Unassembled WGS sequence"/>
</dbReference>
<comment type="caution">
    <text evidence="5">The sequence shown here is derived from an EMBL/GenBank/DDBJ whole genome shotgun (WGS) entry which is preliminary data.</text>
</comment>
<sequence>MNSSVDAVVVGAGPNGLVAANLLADAGWDVLVLEAEDEPGGAVRSGEYVAPGFVNDRFSSFYPLGAASPALAALDLPAHGLRWTHAPTALAHPLPDGRTVVLNRDVDVTADSLGAFDRGDAAAWRALVDQWNELGPTLMDALLTPFPPVRAGAKLARQLKVHGALSFARFGLLSVRAYGRERFAGEGGPLLIAGNAMHTDLGPEEAGSAIFGWLLAMLGQDVGFPVPVGGAGELTAAMVRRLTSRGGRVRCGTRVEQVLVRDGRAVGVRADGETFTARTVLADVTAPDLYLHLLGPDQVPARLRDDLRRFSWDDATIKIDWALSGPIPWKNPEVVGAGTVHVGGDFDSLSEFAHELAMGRVPRDPFLLLGQMTTADPTRSPAGTESAWAYTHVPARPGGIDGWRDPDLQKRVLAAVDRRMEEYAPGFTDLVINRHVSFPPDLEAENANLVEGAISAGTSGLHQQLVLRPLPGLGRPETHIRGLYLASASAHPGGGVHGAPGANAAHAALRAGTSGRLATAVIRALASGRG</sequence>
<dbReference type="EMBL" id="BAAAHE010000048">
    <property type="protein sequence ID" value="GAA0635353.1"/>
    <property type="molecule type" value="Genomic_DNA"/>
</dbReference>
<dbReference type="PANTHER" id="PTHR10668:SF105">
    <property type="entry name" value="DEHYDROGENASE-RELATED"/>
    <property type="match status" value="1"/>
</dbReference>
<organism evidence="5 6">
    <name type="scientific">Sporichthya brevicatena</name>
    <dbReference type="NCBI Taxonomy" id="171442"/>
    <lineage>
        <taxon>Bacteria</taxon>
        <taxon>Bacillati</taxon>
        <taxon>Actinomycetota</taxon>
        <taxon>Actinomycetes</taxon>
        <taxon>Sporichthyales</taxon>
        <taxon>Sporichthyaceae</taxon>
        <taxon>Sporichthya</taxon>
    </lineage>
</organism>
<evidence type="ECO:0000256" key="3">
    <source>
        <dbReference type="ARBA" id="ARBA00040298"/>
    </source>
</evidence>
<reference evidence="5 6" key="1">
    <citation type="journal article" date="2019" name="Int. J. Syst. Evol. Microbiol.">
        <title>The Global Catalogue of Microorganisms (GCM) 10K type strain sequencing project: providing services to taxonomists for standard genome sequencing and annotation.</title>
        <authorList>
            <consortium name="The Broad Institute Genomics Platform"/>
            <consortium name="The Broad Institute Genome Sequencing Center for Infectious Disease"/>
            <person name="Wu L."/>
            <person name="Ma J."/>
        </authorList>
    </citation>
    <scope>NUCLEOTIDE SEQUENCE [LARGE SCALE GENOMIC DNA]</scope>
    <source>
        <strain evidence="5 6">JCM 10671</strain>
    </source>
</reference>
<keyword evidence="6" id="KW-1185">Reference proteome</keyword>
<dbReference type="Gene3D" id="3.50.50.60">
    <property type="entry name" value="FAD/NAD(P)-binding domain"/>
    <property type="match status" value="2"/>
</dbReference>
<dbReference type="SUPFAM" id="SSF51905">
    <property type="entry name" value="FAD/NAD(P)-binding domain"/>
    <property type="match status" value="1"/>
</dbReference>
<evidence type="ECO:0000259" key="4">
    <source>
        <dbReference type="Pfam" id="PF01593"/>
    </source>
</evidence>
<evidence type="ECO:0000256" key="2">
    <source>
        <dbReference type="ARBA" id="ARBA00038825"/>
    </source>
</evidence>
<dbReference type="Pfam" id="PF01593">
    <property type="entry name" value="Amino_oxidase"/>
    <property type="match status" value="1"/>
</dbReference>
<evidence type="ECO:0000313" key="6">
    <source>
        <dbReference type="Proteomes" id="UP001500957"/>
    </source>
</evidence>
<dbReference type="RefSeq" id="WP_344608936.1">
    <property type="nucleotide sequence ID" value="NZ_BAAAHE010000048.1"/>
</dbReference>
<protein>
    <recommendedName>
        <fullName evidence="3">Pyridine nucleotide-disulfide oxidoreductase domain-containing protein 2</fullName>
    </recommendedName>
</protein>
<evidence type="ECO:0000256" key="1">
    <source>
        <dbReference type="ARBA" id="ARBA00037217"/>
    </source>
</evidence>